<dbReference type="OrthoDB" id="5298532at2"/>
<dbReference type="EMBL" id="PYLY01000038">
    <property type="protein sequence ID" value="PSU00739.1"/>
    <property type="molecule type" value="Genomic_DNA"/>
</dbReference>
<proteinExistence type="predicted"/>
<protein>
    <submittedName>
        <fullName evidence="1">AlpA family phage regulatory protein</fullName>
    </submittedName>
</protein>
<evidence type="ECO:0000313" key="2">
    <source>
        <dbReference type="Proteomes" id="UP000241858"/>
    </source>
</evidence>
<dbReference type="AlphaFoldDB" id="A0A2T3HUJ0"/>
<dbReference type="RefSeq" id="WP_060998654.1">
    <property type="nucleotide sequence ID" value="NZ_LNQZ01000016.1"/>
</dbReference>
<sequence>MSNRQDISKDITTASGAPIDIIPLAEMCLRLGKDRSTIWRWWHSGKFPRPWTINGRTIGWFRHQYEAWLQAQQ</sequence>
<evidence type="ECO:0000313" key="1">
    <source>
        <dbReference type="EMBL" id="PSU00739.1"/>
    </source>
</evidence>
<comment type="caution">
    <text evidence="1">The sequence shown here is derived from an EMBL/GenBank/DDBJ whole genome shotgun (WGS) entry which is preliminary data.</text>
</comment>
<dbReference type="Proteomes" id="UP000241858">
    <property type="component" value="Unassembled WGS sequence"/>
</dbReference>
<dbReference type="Gene3D" id="1.10.238.160">
    <property type="match status" value="1"/>
</dbReference>
<dbReference type="Pfam" id="PF05930">
    <property type="entry name" value="Phage_AlpA"/>
    <property type="match status" value="1"/>
</dbReference>
<name>A0A2T3HUJ0_9GAMM</name>
<gene>
    <name evidence="1" type="ORF">C0W81_16025</name>
</gene>
<accession>A0A2T3HUJ0</accession>
<organism evidence="1 2">
    <name type="scientific">Photobacterium aquimaris</name>
    <dbReference type="NCBI Taxonomy" id="512643"/>
    <lineage>
        <taxon>Bacteria</taxon>
        <taxon>Pseudomonadati</taxon>
        <taxon>Pseudomonadota</taxon>
        <taxon>Gammaproteobacteria</taxon>
        <taxon>Vibrionales</taxon>
        <taxon>Vibrionaceae</taxon>
        <taxon>Photobacterium</taxon>
    </lineage>
</organism>
<dbReference type="InterPro" id="IPR010260">
    <property type="entry name" value="AlpA"/>
</dbReference>
<reference evidence="1 2" key="1">
    <citation type="submission" date="2018-03" db="EMBL/GenBank/DDBJ databases">
        <title>Whole genome sequencing of Histamine producing bacteria.</title>
        <authorList>
            <person name="Butler K."/>
        </authorList>
    </citation>
    <scope>NUCLEOTIDE SEQUENCE [LARGE SCALE GENOMIC DNA]</scope>
    <source>
        <strain evidence="1 2">DSM 23343</strain>
    </source>
</reference>